<reference evidence="2 3" key="1">
    <citation type="submission" date="2021-03" db="EMBL/GenBank/DDBJ databases">
        <title>Genomic Encyclopedia of Type Strains, Phase IV (KMG-IV): sequencing the most valuable type-strain genomes for metagenomic binning, comparative biology and taxonomic classification.</title>
        <authorList>
            <person name="Goeker M."/>
        </authorList>
    </citation>
    <scope>NUCLEOTIDE SEQUENCE [LARGE SCALE GENOMIC DNA]</scope>
    <source>
        <strain evidence="2 3">DSM 21600</strain>
    </source>
</reference>
<keyword evidence="1" id="KW-0472">Membrane</keyword>
<organism evidence="2 3">
    <name type="scientific">Rhizobium halophytocola</name>
    <dbReference type="NCBI Taxonomy" id="735519"/>
    <lineage>
        <taxon>Bacteria</taxon>
        <taxon>Pseudomonadati</taxon>
        <taxon>Pseudomonadota</taxon>
        <taxon>Alphaproteobacteria</taxon>
        <taxon>Hyphomicrobiales</taxon>
        <taxon>Rhizobiaceae</taxon>
        <taxon>Rhizobium/Agrobacterium group</taxon>
        <taxon>Rhizobium</taxon>
    </lineage>
</organism>
<dbReference type="Proteomes" id="UP000759443">
    <property type="component" value="Unassembled WGS sequence"/>
</dbReference>
<feature type="transmembrane region" description="Helical" evidence="1">
    <location>
        <begin position="12"/>
        <end position="34"/>
    </location>
</feature>
<dbReference type="EMBL" id="JAGGJU010000010">
    <property type="protein sequence ID" value="MBP1852068.1"/>
    <property type="molecule type" value="Genomic_DNA"/>
</dbReference>
<evidence type="ECO:0000313" key="2">
    <source>
        <dbReference type="EMBL" id="MBP1852068.1"/>
    </source>
</evidence>
<dbReference type="Pfam" id="PF04964">
    <property type="entry name" value="Flp_Fap"/>
    <property type="match status" value="1"/>
</dbReference>
<gene>
    <name evidence="2" type="ORF">J2Z17_003523</name>
</gene>
<evidence type="ECO:0000313" key="3">
    <source>
        <dbReference type="Proteomes" id="UP000759443"/>
    </source>
</evidence>
<name>A0ABS4E2B0_9HYPH</name>
<keyword evidence="1" id="KW-1133">Transmembrane helix</keyword>
<comment type="caution">
    <text evidence="2">The sequence shown here is derived from an EMBL/GenBank/DDBJ whole genome shotgun (WGS) entry which is preliminary data.</text>
</comment>
<dbReference type="RefSeq" id="WP_209946918.1">
    <property type="nucleotide sequence ID" value="NZ_JAGGJU010000010.1"/>
</dbReference>
<dbReference type="InterPro" id="IPR007047">
    <property type="entry name" value="Flp_Fap"/>
</dbReference>
<evidence type="ECO:0000256" key="1">
    <source>
        <dbReference type="SAM" id="Phobius"/>
    </source>
</evidence>
<protein>
    <submittedName>
        <fullName evidence="2">Pilus assembly protein Flp/PilA</fullName>
    </submittedName>
</protein>
<proteinExistence type="predicted"/>
<keyword evidence="3" id="KW-1185">Reference proteome</keyword>
<accession>A0ABS4E2B0</accession>
<sequence length="58" mass="6256">MQVLKRYLADQSAATAIEYALIAVLVSTALIGSIRLVSNSVTNTWNTVSTTVDEQLSK</sequence>
<keyword evidence="1" id="KW-0812">Transmembrane</keyword>